<gene>
    <name evidence="2" type="ORF">PIBRA_LOCUS14076</name>
</gene>
<protein>
    <submittedName>
        <fullName evidence="2">Uncharacterized protein</fullName>
    </submittedName>
</protein>
<feature type="region of interest" description="Disordered" evidence="1">
    <location>
        <begin position="25"/>
        <end position="56"/>
    </location>
</feature>
<evidence type="ECO:0000313" key="3">
    <source>
        <dbReference type="Proteomes" id="UP001152562"/>
    </source>
</evidence>
<proteinExistence type="predicted"/>
<evidence type="ECO:0000313" key="2">
    <source>
        <dbReference type="EMBL" id="CAH4038526.1"/>
    </source>
</evidence>
<reference evidence="2" key="1">
    <citation type="submission" date="2022-05" db="EMBL/GenBank/DDBJ databases">
        <authorList>
            <person name="Okamura Y."/>
        </authorList>
    </citation>
    <scope>NUCLEOTIDE SEQUENCE</scope>
</reference>
<dbReference type="AlphaFoldDB" id="A0A9P0U0V4"/>
<dbReference type="Proteomes" id="UP001152562">
    <property type="component" value="Unassembled WGS sequence"/>
</dbReference>
<evidence type="ECO:0000256" key="1">
    <source>
        <dbReference type="SAM" id="MobiDB-lite"/>
    </source>
</evidence>
<accession>A0A9P0U0V4</accession>
<sequence length="81" mass="8461">MCAVIFKGSRGLQWGVKARGGRYAGVRSSQNNRSISVAPRPREAAPAQRPIAGGSALPANYSQSTDVLVVGLGYNDLTSAK</sequence>
<dbReference type="EMBL" id="CALOZG010000087">
    <property type="protein sequence ID" value="CAH4038526.1"/>
    <property type="molecule type" value="Genomic_DNA"/>
</dbReference>
<keyword evidence="3" id="KW-1185">Reference proteome</keyword>
<organism evidence="2 3">
    <name type="scientific">Pieris brassicae</name>
    <name type="common">White butterfly</name>
    <name type="synonym">Large white butterfly</name>
    <dbReference type="NCBI Taxonomy" id="7116"/>
    <lineage>
        <taxon>Eukaryota</taxon>
        <taxon>Metazoa</taxon>
        <taxon>Ecdysozoa</taxon>
        <taxon>Arthropoda</taxon>
        <taxon>Hexapoda</taxon>
        <taxon>Insecta</taxon>
        <taxon>Pterygota</taxon>
        <taxon>Neoptera</taxon>
        <taxon>Endopterygota</taxon>
        <taxon>Lepidoptera</taxon>
        <taxon>Glossata</taxon>
        <taxon>Ditrysia</taxon>
        <taxon>Papilionoidea</taxon>
        <taxon>Pieridae</taxon>
        <taxon>Pierinae</taxon>
        <taxon>Pieris</taxon>
    </lineage>
</organism>
<comment type="caution">
    <text evidence="2">The sequence shown here is derived from an EMBL/GenBank/DDBJ whole genome shotgun (WGS) entry which is preliminary data.</text>
</comment>
<name>A0A9P0U0V4_PIEBR</name>